<dbReference type="InterPro" id="IPR036770">
    <property type="entry name" value="Ankyrin_rpt-contain_sf"/>
</dbReference>
<keyword evidence="4 7" id="KW-0238">DNA-binding</keyword>
<dbReference type="SMART" id="SM00448">
    <property type="entry name" value="REC"/>
    <property type="match status" value="1"/>
</dbReference>
<evidence type="ECO:0000256" key="3">
    <source>
        <dbReference type="ARBA" id="ARBA00023015"/>
    </source>
</evidence>
<dbReference type="Gene3D" id="6.10.250.690">
    <property type="match status" value="1"/>
</dbReference>
<dbReference type="InterPro" id="IPR002110">
    <property type="entry name" value="Ankyrin_rpt"/>
</dbReference>
<dbReference type="GO" id="GO:0006355">
    <property type="term" value="P:regulation of DNA-templated transcription"/>
    <property type="evidence" value="ECO:0007669"/>
    <property type="project" value="InterPro"/>
</dbReference>
<dbReference type="InterPro" id="IPR001789">
    <property type="entry name" value="Sig_transdc_resp-reg_receiver"/>
</dbReference>
<dbReference type="InterPro" id="IPR039420">
    <property type="entry name" value="WalR-like"/>
</dbReference>
<protein>
    <recommendedName>
        <fullName evidence="12">Response regulator transcription factor</fullName>
    </recommendedName>
</protein>
<dbReference type="Gene3D" id="1.25.40.20">
    <property type="entry name" value="Ankyrin repeat-containing domain"/>
    <property type="match status" value="1"/>
</dbReference>
<dbReference type="AlphaFoldDB" id="A0A8J3MPA1"/>
<dbReference type="PROSITE" id="PS51755">
    <property type="entry name" value="OMPR_PHOB"/>
    <property type="match status" value="1"/>
</dbReference>
<gene>
    <name evidence="10" type="ORF">sL5_08160</name>
</gene>
<organism evidence="10 11">
    <name type="scientific">Candidatus Mesenet longicola</name>
    <dbReference type="NCBI Taxonomy" id="1892558"/>
    <lineage>
        <taxon>Bacteria</taxon>
        <taxon>Pseudomonadati</taxon>
        <taxon>Pseudomonadota</taxon>
        <taxon>Alphaproteobacteria</taxon>
        <taxon>Rickettsiales</taxon>
        <taxon>Anaplasmataceae</taxon>
        <taxon>Candidatus Mesenet</taxon>
    </lineage>
</organism>
<dbReference type="Pfam" id="PF00072">
    <property type="entry name" value="Response_reg"/>
    <property type="match status" value="1"/>
</dbReference>
<dbReference type="PROSITE" id="PS50110">
    <property type="entry name" value="RESPONSE_REGULATORY"/>
    <property type="match status" value="1"/>
</dbReference>
<feature type="modified residue" description="4-aspartylphosphate" evidence="6">
    <location>
        <position position="55"/>
    </location>
</feature>
<dbReference type="SUPFAM" id="SSF52172">
    <property type="entry name" value="CheY-like"/>
    <property type="match status" value="1"/>
</dbReference>
<dbReference type="GO" id="GO:0005829">
    <property type="term" value="C:cytosol"/>
    <property type="evidence" value="ECO:0007669"/>
    <property type="project" value="TreeGrafter"/>
</dbReference>
<dbReference type="GO" id="GO:0000156">
    <property type="term" value="F:phosphorelay response regulator activity"/>
    <property type="evidence" value="ECO:0007669"/>
    <property type="project" value="TreeGrafter"/>
</dbReference>
<keyword evidence="2" id="KW-0902">Two-component regulatory system</keyword>
<dbReference type="GO" id="GO:0000976">
    <property type="term" value="F:transcription cis-regulatory region binding"/>
    <property type="evidence" value="ECO:0007669"/>
    <property type="project" value="TreeGrafter"/>
</dbReference>
<dbReference type="InterPro" id="IPR001867">
    <property type="entry name" value="OmpR/PhoB-type_DNA-bd"/>
</dbReference>
<comment type="caution">
    <text evidence="10">The sequence shown here is derived from an EMBL/GenBank/DDBJ whole genome shotgun (WGS) entry which is preliminary data.</text>
</comment>
<dbReference type="SMART" id="SM00862">
    <property type="entry name" value="Trans_reg_C"/>
    <property type="match status" value="1"/>
</dbReference>
<dbReference type="InterPro" id="IPR036388">
    <property type="entry name" value="WH-like_DNA-bd_sf"/>
</dbReference>
<keyword evidence="1 6" id="KW-0597">Phosphoprotein</keyword>
<dbReference type="InterPro" id="IPR016032">
    <property type="entry name" value="Sig_transdc_resp-reg_C-effctor"/>
</dbReference>
<dbReference type="Gene3D" id="3.40.50.2300">
    <property type="match status" value="1"/>
</dbReference>
<evidence type="ECO:0000256" key="1">
    <source>
        <dbReference type="ARBA" id="ARBA00022553"/>
    </source>
</evidence>
<dbReference type="CDD" id="cd00383">
    <property type="entry name" value="trans_reg_C"/>
    <property type="match status" value="1"/>
</dbReference>
<name>A0A8J3MPA1_9RICK</name>
<evidence type="ECO:0000259" key="9">
    <source>
        <dbReference type="PROSITE" id="PS51755"/>
    </source>
</evidence>
<dbReference type="InterPro" id="IPR011006">
    <property type="entry name" value="CheY-like_superfamily"/>
</dbReference>
<proteinExistence type="predicted"/>
<dbReference type="Proteomes" id="UP000637906">
    <property type="component" value="Unassembled WGS sequence"/>
</dbReference>
<dbReference type="SUPFAM" id="SSF46894">
    <property type="entry name" value="C-terminal effector domain of the bipartite response regulators"/>
    <property type="match status" value="1"/>
</dbReference>
<dbReference type="PANTHER" id="PTHR48111:SF22">
    <property type="entry name" value="REGULATOR OF RPOS"/>
    <property type="match status" value="1"/>
</dbReference>
<dbReference type="EMBL" id="BNGU01000037">
    <property type="protein sequence ID" value="GHM59823.1"/>
    <property type="molecule type" value="Genomic_DNA"/>
</dbReference>
<evidence type="ECO:0000313" key="11">
    <source>
        <dbReference type="Proteomes" id="UP000637906"/>
    </source>
</evidence>
<dbReference type="Pfam" id="PF12796">
    <property type="entry name" value="Ank_2"/>
    <property type="match status" value="1"/>
</dbReference>
<sequence>MRMLLVEDDPVSARSVVKMLRDGGHSCDIINCPQEYRNDLVYSSNCSHYDMILLDIHLGDDDNGFDILLKLRNAKITVPVLITSCISSVSNKTKGLKLGADDYMVKPLPKSELLARIHAVMRRTIGHPESSNQFGSFKINFDKRTLVVRKNGCEYDVKLTNKEYSMLELMAMRKGTVISKEMFLNHLYSGSDEPSDSKIIDVFACKLRQKLMEADSGKNHIKTIWGRGYMLAEIPEEGNDQQNIKKAIENVDLVEFSKLLEEKNIDINSIDHNGNTILMDIINCIAVVTNDNKEEQYYSMINLLLDNKRLNINIQNKRNGNTVLHIVAILPNERLVEKLLKNKDIDFSIRNNEGKTAEEFARNKGAEHIAEMIACKTKEIRKVIV</sequence>
<keyword evidence="5" id="KW-0804">Transcription</keyword>
<keyword evidence="11" id="KW-1185">Reference proteome</keyword>
<accession>A0A8J3MPA1</accession>
<evidence type="ECO:0000256" key="2">
    <source>
        <dbReference type="ARBA" id="ARBA00023012"/>
    </source>
</evidence>
<feature type="domain" description="Response regulatory" evidence="8">
    <location>
        <begin position="2"/>
        <end position="121"/>
    </location>
</feature>
<evidence type="ECO:0000256" key="5">
    <source>
        <dbReference type="ARBA" id="ARBA00023163"/>
    </source>
</evidence>
<evidence type="ECO:0000256" key="7">
    <source>
        <dbReference type="PROSITE-ProRule" id="PRU01091"/>
    </source>
</evidence>
<dbReference type="SUPFAM" id="SSF48403">
    <property type="entry name" value="Ankyrin repeat"/>
    <property type="match status" value="1"/>
</dbReference>
<dbReference type="Pfam" id="PF00486">
    <property type="entry name" value="Trans_reg_C"/>
    <property type="match status" value="1"/>
</dbReference>
<evidence type="ECO:0000259" key="8">
    <source>
        <dbReference type="PROSITE" id="PS50110"/>
    </source>
</evidence>
<evidence type="ECO:0008006" key="12">
    <source>
        <dbReference type="Google" id="ProtNLM"/>
    </source>
</evidence>
<dbReference type="PANTHER" id="PTHR48111">
    <property type="entry name" value="REGULATOR OF RPOS"/>
    <property type="match status" value="1"/>
</dbReference>
<reference evidence="10 11" key="1">
    <citation type="journal article" date="2021" name="Microb. Ecol.">
        <title>Candidatus Mesenet longicola: Novel Endosymbionts of Brontispa longissima that Induce Cytoplasmic Incompatibility.</title>
        <authorList>
            <person name="Takano S."/>
            <person name="Gotoh Y."/>
            <person name="Hayashi T."/>
        </authorList>
    </citation>
    <scope>NUCLEOTIDE SEQUENCE [LARGE SCALE GENOMIC DNA]</scope>
    <source>
        <strain evidence="10">L5</strain>
    </source>
</reference>
<dbReference type="GO" id="GO:0032993">
    <property type="term" value="C:protein-DNA complex"/>
    <property type="evidence" value="ECO:0007669"/>
    <property type="project" value="TreeGrafter"/>
</dbReference>
<evidence type="ECO:0000256" key="4">
    <source>
        <dbReference type="ARBA" id="ARBA00023125"/>
    </source>
</evidence>
<feature type="domain" description="OmpR/PhoB-type" evidence="9">
    <location>
        <begin position="129"/>
        <end position="233"/>
    </location>
</feature>
<dbReference type="Gene3D" id="1.10.10.10">
    <property type="entry name" value="Winged helix-like DNA-binding domain superfamily/Winged helix DNA-binding domain"/>
    <property type="match status" value="1"/>
</dbReference>
<keyword evidence="3" id="KW-0805">Transcription regulation</keyword>
<evidence type="ECO:0000313" key="10">
    <source>
        <dbReference type="EMBL" id="GHM59823.1"/>
    </source>
</evidence>
<evidence type="ECO:0000256" key="6">
    <source>
        <dbReference type="PROSITE-ProRule" id="PRU00169"/>
    </source>
</evidence>
<feature type="DNA-binding region" description="OmpR/PhoB-type" evidence="7">
    <location>
        <begin position="129"/>
        <end position="233"/>
    </location>
</feature>